<sequence length="138" mass="14794">MILISTLRKMRNKPVFVVTVPAHTRQVGSLPPVNVAKVRDGFATKSQADKFASDNDPRQWGAAEFPVVARMPAHEYAASCGLPLPGTAMGGGLDTALAELIERVASGEEFPDACGRAASRFAVCYDALRAAYDEREEA</sequence>
<protein>
    <submittedName>
        <fullName evidence="1">Uncharacterized protein</fullName>
    </submittedName>
</protein>
<name>A0AA42LSA7_9BURK</name>
<reference evidence="1" key="1">
    <citation type="submission" date="2022-09" db="EMBL/GenBank/DDBJ databases">
        <title>Intensive care unit water sources are persistently colonized with multi-drug resistant bacteria and are the site of extensive horizontal gene transfer of antibiotic resistance genes.</title>
        <authorList>
            <person name="Diorio-Toth L."/>
        </authorList>
    </citation>
    <scope>NUCLEOTIDE SEQUENCE</scope>
    <source>
        <strain evidence="1">GD03843</strain>
    </source>
</reference>
<accession>A0AA42LSA7</accession>
<dbReference type="AlphaFoldDB" id="A0AA42LSA7"/>
<dbReference type="EMBL" id="JAOCDZ010000018">
    <property type="protein sequence ID" value="MDH0738672.1"/>
    <property type="molecule type" value="Genomic_DNA"/>
</dbReference>
<comment type="caution">
    <text evidence="1">The sequence shown here is derived from an EMBL/GenBank/DDBJ whole genome shotgun (WGS) entry which is preliminary data.</text>
</comment>
<gene>
    <name evidence="1" type="ORF">N5D93_22835</name>
</gene>
<evidence type="ECO:0000313" key="2">
    <source>
        <dbReference type="Proteomes" id="UP001161094"/>
    </source>
</evidence>
<organism evidence="1 2">
    <name type="scientific">Achromobacter spanius</name>
    <dbReference type="NCBI Taxonomy" id="217203"/>
    <lineage>
        <taxon>Bacteria</taxon>
        <taxon>Pseudomonadati</taxon>
        <taxon>Pseudomonadota</taxon>
        <taxon>Betaproteobacteria</taxon>
        <taxon>Burkholderiales</taxon>
        <taxon>Alcaligenaceae</taxon>
        <taxon>Achromobacter</taxon>
    </lineage>
</organism>
<proteinExistence type="predicted"/>
<dbReference type="RefSeq" id="WP_279996635.1">
    <property type="nucleotide sequence ID" value="NZ_JAOCDZ010000018.1"/>
</dbReference>
<evidence type="ECO:0000313" key="1">
    <source>
        <dbReference type="EMBL" id="MDH0738672.1"/>
    </source>
</evidence>
<dbReference type="Proteomes" id="UP001161094">
    <property type="component" value="Unassembled WGS sequence"/>
</dbReference>